<protein>
    <submittedName>
        <fullName evidence="1">Uncharacterized protein</fullName>
    </submittedName>
</protein>
<accession>D5AXE3</accession>
<name>D5AXE3_RICPP</name>
<dbReference type="Proteomes" id="UP000006931">
    <property type="component" value="Chromosome"/>
</dbReference>
<sequence>MHVIIPDEHVHKLVNYILQKHFEKLMRFIILVKLTTYIDNDLALEELIVQ</sequence>
<dbReference type="HOGENOM" id="CLU_3122174_0_0_5"/>
<dbReference type="EMBL" id="CP001584">
    <property type="protein sequence ID" value="ADE30082.1"/>
    <property type="molecule type" value="Genomic_DNA"/>
</dbReference>
<dbReference type="PATRIC" id="fig|449216.3.peg.557"/>
<evidence type="ECO:0000313" key="2">
    <source>
        <dbReference type="Proteomes" id="UP000006931"/>
    </source>
</evidence>
<dbReference type="KEGG" id="rpq:rpr22_0576"/>
<dbReference type="GeneID" id="60318881"/>
<reference evidence="1 2" key="1">
    <citation type="journal article" date="2010" name="Genome Res.">
        <title>Genomic, proteomic, and transcriptomic analysis of virulent and avirulent Rickettsia prowazekii reveals its adaptive mutation capabilities.</title>
        <authorList>
            <person name="Bechah Y."/>
            <person name="El Karkouri K."/>
            <person name="Mediannikov O."/>
            <person name="Leroy Q."/>
            <person name="Pelletier N."/>
            <person name="Robert C."/>
            <person name="Medigue C."/>
            <person name="Mege J.L."/>
            <person name="Raoult D."/>
        </authorList>
    </citation>
    <scope>NUCLEOTIDE SEQUENCE [LARGE SCALE GENOMIC DNA]</scope>
    <source>
        <strain evidence="1 2">Rp22</strain>
    </source>
</reference>
<organism evidence="1 2">
    <name type="scientific">Rickettsia prowazekii (strain Rp22)</name>
    <dbReference type="NCBI Taxonomy" id="449216"/>
    <lineage>
        <taxon>Bacteria</taxon>
        <taxon>Pseudomonadati</taxon>
        <taxon>Pseudomonadota</taxon>
        <taxon>Alphaproteobacteria</taxon>
        <taxon>Rickettsiales</taxon>
        <taxon>Rickettsiaceae</taxon>
        <taxon>Rickettsieae</taxon>
        <taxon>Rickettsia</taxon>
        <taxon>typhus group</taxon>
    </lineage>
</organism>
<dbReference type="AlphaFoldDB" id="D5AXE3"/>
<evidence type="ECO:0000313" key="1">
    <source>
        <dbReference type="EMBL" id="ADE30082.1"/>
    </source>
</evidence>
<dbReference type="RefSeq" id="WP_004597843.1">
    <property type="nucleotide sequence ID" value="NC_017560.1"/>
</dbReference>
<gene>
    <name evidence="1" type="ORF">rpr22_0576</name>
</gene>
<proteinExistence type="predicted"/>